<keyword evidence="4" id="KW-1185">Reference proteome</keyword>
<dbReference type="PANTHER" id="PTHR33365:SF14">
    <property type="entry name" value="TAT PATHWAY SIGNAL SEQUENCE"/>
    <property type="match status" value="1"/>
</dbReference>
<reference evidence="3" key="1">
    <citation type="submission" date="2016-12" db="EMBL/GenBank/DDBJ databases">
        <title>The genomes of Aspergillus section Nigri reveals drivers in fungal speciation.</title>
        <authorList>
            <consortium name="DOE Joint Genome Institute"/>
            <person name="Vesth T.C."/>
            <person name="Nybo J."/>
            <person name="Theobald S."/>
            <person name="Brandl J."/>
            <person name="Frisvad J.C."/>
            <person name="Nielsen K.F."/>
            <person name="Lyhne E.K."/>
            <person name="Kogle M.E."/>
            <person name="Kuo A."/>
            <person name="Riley R."/>
            <person name="Clum A."/>
            <person name="Nolan M."/>
            <person name="Lipzen A."/>
            <person name="Salamov A."/>
            <person name="Henrissat B."/>
            <person name="Wiebenga A."/>
            <person name="De vries R.P."/>
            <person name="Grigoriev I.V."/>
            <person name="Mortensen U.H."/>
            <person name="Andersen M.R."/>
            <person name="Baker S.E."/>
        </authorList>
    </citation>
    <scope>NUCLEOTIDE SEQUENCE</scope>
    <source>
        <strain evidence="3">IBT 28561</strain>
    </source>
</reference>
<dbReference type="GO" id="GO:0043386">
    <property type="term" value="P:mycotoxin biosynthetic process"/>
    <property type="evidence" value="ECO:0007669"/>
    <property type="project" value="InterPro"/>
</dbReference>
<accession>A0A2I1D736</accession>
<dbReference type="GeneID" id="36543400"/>
<dbReference type="VEuPathDB" id="FungiDB:P168DRAFT_280583"/>
<feature type="compositionally biased region" description="Basic and acidic residues" evidence="2">
    <location>
        <begin position="204"/>
        <end position="219"/>
    </location>
</feature>
<feature type="region of interest" description="Disordered" evidence="2">
    <location>
        <begin position="199"/>
        <end position="219"/>
    </location>
</feature>
<evidence type="ECO:0000313" key="4">
    <source>
        <dbReference type="Proteomes" id="UP000234254"/>
    </source>
</evidence>
<dbReference type="PANTHER" id="PTHR33365">
    <property type="entry name" value="YALI0B05434P"/>
    <property type="match status" value="1"/>
</dbReference>
<gene>
    <name evidence="3" type="ORF">P168DRAFT_280583</name>
</gene>
<sequence length="219" mass="25224">MMNGTLFSPPHPSMARQEPSPENDAEWLQYVNTTIFQLSREEVVKLGKDPDTAARLDPEYWGVGEDVYYGKFDISHEIHCLDQLRQATFAGYPGYHPDGHHGGTRDSLDWIHLGHCVDMLLQFLMCNVDTAVLTMSYVEDQEGPWPDFNINRQCRDYNTLEEWAKTRAIDPWKMENAPRPRDAHLWPNPLKQDNVDTELGFPLGDHHQQEGHPELVRSA</sequence>
<feature type="region of interest" description="Disordered" evidence="2">
    <location>
        <begin position="1"/>
        <end position="22"/>
    </location>
</feature>
<dbReference type="InterPro" id="IPR021765">
    <property type="entry name" value="UstYa-like"/>
</dbReference>
<protein>
    <recommendedName>
        <fullName evidence="5">Tat pathway signal sequence</fullName>
    </recommendedName>
</protein>
<dbReference type="Proteomes" id="UP000234254">
    <property type="component" value="Unassembled WGS sequence"/>
</dbReference>
<dbReference type="OrthoDB" id="3687641at2759"/>
<dbReference type="RefSeq" id="XP_024694278.1">
    <property type="nucleotide sequence ID" value="XM_024835876.1"/>
</dbReference>
<organism evidence="3 4">
    <name type="scientific">Aspergillus campestris (strain IBT 28561)</name>
    <dbReference type="NCBI Taxonomy" id="1392248"/>
    <lineage>
        <taxon>Eukaryota</taxon>
        <taxon>Fungi</taxon>
        <taxon>Dikarya</taxon>
        <taxon>Ascomycota</taxon>
        <taxon>Pezizomycotina</taxon>
        <taxon>Eurotiomycetes</taxon>
        <taxon>Eurotiomycetidae</taxon>
        <taxon>Eurotiales</taxon>
        <taxon>Aspergillaceae</taxon>
        <taxon>Aspergillus</taxon>
        <taxon>Aspergillus subgen. Circumdati</taxon>
    </lineage>
</organism>
<dbReference type="Pfam" id="PF11807">
    <property type="entry name" value="UstYa"/>
    <property type="match status" value="1"/>
</dbReference>
<evidence type="ECO:0000256" key="2">
    <source>
        <dbReference type="SAM" id="MobiDB-lite"/>
    </source>
</evidence>
<evidence type="ECO:0000256" key="1">
    <source>
        <dbReference type="ARBA" id="ARBA00035112"/>
    </source>
</evidence>
<name>A0A2I1D736_ASPC2</name>
<evidence type="ECO:0000313" key="3">
    <source>
        <dbReference type="EMBL" id="PKY05684.1"/>
    </source>
</evidence>
<comment type="similarity">
    <text evidence="1">Belongs to the ustYa family.</text>
</comment>
<proteinExistence type="inferred from homology"/>
<evidence type="ECO:0008006" key="5">
    <source>
        <dbReference type="Google" id="ProtNLM"/>
    </source>
</evidence>
<dbReference type="AlphaFoldDB" id="A0A2I1D736"/>
<comment type="caution">
    <text evidence="3">The sequence shown here is derived from an EMBL/GenBank/DDBJ whole genome shotgun (WGS) entry which is preliminary data.</text>
</comment>
<dbReference type="EMBL" id="MSFM01000004">
    <property type="protein sequence ID" value="PKY05684.1"/>
    <property type="molecule type" value="Genomic_DNA"/>
</dbReference>